<keyword evidence="2" id="KW-1185">Reference proteome</keyword>
<comment type="caution">
    <text evidence="1">The sequence shown here is derived from an EMBL/GenBank/DDBJ whole genome shotgun (WGS) entry which is preliminary data.</text>
</comment>
<gene>
    <name evidence="1" type="ORF">EC847_11841</name>
</gene>
<dbReference type="Pfam" id="PF06952">
    <property type="entry name" value="PsiA"/>
    <property type="match status" value="1"/>
</dbReference>
<dbReference type="EMBL" id="SNVX01000018">
    <property type="protein sequence ID" value="TDN51512.1"/>
    <property type="molecule type" value="Genomic_DNA"/>
</dbReference>
<organism evidence="1 2">
    <name type="scientific">Scandinavium goeteborgense</name>
    <dbReference type="NCBI Taxonomy" id="1851514"/>
    <lineage>
        <taxon>Bacteria</taxon>
        <taxon>Pseudomonadati</taxon>
        <taxon>Pseudomonadota</taxon>
        <taxon>Gammaproteobacteria</taxon>
        <taxon>Enterobacterales</taxon>
        <taxon>Enterobacteriaceae</taxon>
        <taxon>Scandinavium</taxon>
    </lineage>
</organism>
<dbReference type="AlphaFoldDB" id="A0A4V3BMP8"/>
<dbReference type="Proteomes" id="UP000295530">
    <property type="component" value="Unassembled WGS sequence"/>
</dbReference>
<proteinExistence type="predicted"/>
<reference evidence="1 2" key="1">
    <citation type="submission" date="2019-03" db="EMBL/GenBank/DDBJ databases">
        <title>Genomic analyses of the natural microbiome of Caenorhabditis elegans.</title>
        <authorList>
            <person name="Samuel B."/>
        </authorList>
    </citation>
    <scope>NUCLEOTIDE SEQUENCE [LARGE SCALE GENOMIC DNA]</scope>
    <source>
        <strain evidence="1 2">BIGb0156</strain>
    </source>
</reference>
<evidence type="ECO:0000313" key="1">
    <source>
        <dbReference type="EMBL" id="TDN51512.1"/>
    </source>
</evidence>
<accession>A0A4V3BMP8</accession>
<protein>
    <submittedName>
        <fullName evidence="1">PsiA protein</fullName>
    </submittedName>
</protein>
<dbReference type="InterPro" id="IPR009713">
    <property type="entry name" value="Uncharacterised_PsiA"/>
</dbReference>
<name>A0A4V3BMP8_SCAGO</name>
<evidence type="ECO:0000313" key="2">
    <source>
        <dbReference type="Proteomes" id="UP000295530"/>
    </source>
</evidence>
<dbReference type="RefSeq" id="WP_133462109.1">
    <property type="nucleotide sequence ID" value="NZ_SNVX01000018.1"/>
</dbReference>
<sequence>MIPSHLSLVPFSPRQRAAMQAVAVVEKRHTTRQHPGEFPYARAFFRALDGSRNITLSSFRIFAPVLSAAEFRGSRGQWLEALDMLIESRGACCCLPLPVNAGAELFPSVAFRAGERHASQYMLRSRQYERIARRESLQGRRRREALRGQAAIELAFQTPESLSAWRVHHEEQGVSESDLEDMLWQWVARMPSLQHLERWQSDGQALWAQIGDIHFAASQCGSVACGPDAWLTPNKLEHFGTNTAEKNYD</sequence>
<dbReference type="OrthoDB" id="6481135at2"/>